<evidence type="ECO:0000256" key="1">
    <source>
        <dbReference type="ARBA" id="ARBA00000707"/>
    </source>
</evidence>
<keyword evidence="6" id="KW-1185">Reference proteome</keyword>
<keyword evidence="3 5" id="KW-0378">Hydrolase</keyword>
<sequence length="92" mass="10977">ECLRLFSKEEKLTDNNKFYCSHCKARRDSLKKIEIWKLPPVLLVHLKRFSYDGRWKQKLQTSVDFPLEALDLSQYVIGPKNNLKRYNLFSVS</sequence>
<evidence type="ECO:0000313" key="5">
    <source>
        <dbReference type="EMBL" id="NXX14755.1"/>
    </source>
</evidence>
<feature type="non-terminal residue" evidence="5">
    <location>
        <position position="92"/>
    </location>
</feature>
<dbReference type="InterPro" id="IPR038765">
    <property type="entry name" value="Papain-like_cys_pep_sf"/>
</dbReference>
<dbReference type="PROSITE" id="PS50235">
    <property type="entry name" value="USP_3"/>
    <property type="match status" value="1"/>
</dbReference>
<dbReference type="Gene3D" id="3.90.70.10">
    <property type="entry name" value="Cysteine proteinases"/>
    <property type="match status" value="1"/>
</dbReference>
<name>A0A7L4GNV0_PODST</name>
<accession>A0A7L4GNV0</accession>
<feature type="domain" description="USP" evidence="4">
    <location>
        <begin position="1"/>
        <end position="92"/>
    </location>
</feature>
<proteinExistence type="predicted"/>
<reference evidence="5 6" key="1">
    <citation type="submission" date="2020-02" db="EMBL/GenBank/DDBJ databases">
        <title>Bird 10,000 Genomes (B10K) Project - Family phase.</title>
        <authorList>
            <person name="Zhang G."/>
        </authorList>
    </citation>
    <scope>NUCLEOTIDE SEQUENCE [LARGE SCALE GENOMIC DNA]</scope>
    <source>
        <strain evidence="5">B10K-DU-001-40</strain>
        <tissue evidence="5">Muscle</tissue>
    </source>
</reference>
<dbReference type="InterPro" id="IPR028889">
    <property type="entry name" value="USP"/>
</dbReference>
<dbReference type="OrthoDB" id="292964at2759"/>
<protein>
    <recommendedName>
        <fullName evidence="2">ubiquitinyl hydrolase 1</fullName>
        <ecNumber evidence="2">3.4.19.12</ecNumber>
    </recommendedName>
</protein>
<dbReference type="PANTHER" id="PTHR21646:SF27">
    <property type="entry name" value="UBIQUITIN CARBOXYL-TERMINAL HYDROLASE 8"/>
    <property type="match status" value="1"/>
</dbReference>
<comment type="catalytic activity">
    <reaction evidence="1">
        <text>Thiol-dependent hydrolysis of ester, thioester, amide, peptide and isopeptide bonds formed by the C-terminal Gly of ubiquitin (a 76-residue protein attached to proteins as an intracellular targeting signal).</text>
        <dbReference type="EC" id="3.4.19.12"/>
    </reaction>
</comment>
<dbReference type="GO" id="GO:0016579">
    <property type="term" value="P:protein deubiquitination"/>
    <property type="evidence" value="ECO:0007669"/>
    <property type="project" value="InterPro"/>
</dbReference>
<dbReference type="InterPro" id="IPR050185">
    <property type="entry name" value="Ub_carboxyl-term_hydrolase"/>
</dbReference>
<dbReference type="PANTHER" id="PTHR21646">
    <property type="entry name" value="UBIQUITIN CARBOXYL-TERMINAL HYDROLASE"/>
    <property type="match status" value="1"/>
</dbReference>
<feature type="non-terminal residue" evidence="5">
    <location>
        <position position="1"/>
    </location>
</feature>
<dbReference type="EMBL" id="VZTK01011027">
    <property type="protein sequence ID" value="NXX14755.1"/>
    <property type="molecule type" value="Genomic_DNA"/>
</dbReference>
<organism evidence="5 6">
    <name type="scientific">Podargus strigoides</name>
    <name type="common">Tawny frogmouth</name>
    <name type="synonym">Caprimulgus strigoides</name>
    <dbReference type="NCBI Taxonomy" id="8905"/>
    <lineage>
        <taxon>Eukaryota</taxon>
        <taxon>Metazoa</taxon>
        <taxon>Chordata</taxon>
        <taxon>Craniata</taxon>
        <taxon>Vertebrata</taxon>
        <taxon>Euteleostomi</taxon>
        <taxon>Archelosauria</taxon>
        <taxon>Archosauria</taxon>
        <taxon>Dinosauria</taxon>
        <taxon>Saurischia</taxon>
        <taxon>Theropoda</taxon>
        <taxon>Coelurosauria</taxon>
        <taxon>Aves</taxon>
        <taxon>Neognathae</taxon>
        <taxon>Neoaves</taxon>
        <taxon>Strisores</taxon>
        <taxon>Caprimulgiformes</taxon>
        <taxon>Podargidae</taxon>
        <taxon>Podargus</taxon>
    </lineage>
</organism>
<comment type="caution">
    <text evidence="5">The sequence shown here is derived from an EMBL/GenBank/DDBJ whole genome shotgun (WGS) entry which is preliminary data.</text>
</comment>
<dbReference type="InterPro" id="IPR001394">
    <property type="entry name" value="Peptidase_C19_UCH"/>
</dbReference>
<dbReference type="GO" id="GO:0004843">
    <property type="term" value="F:cysteine-type deubiquitinase activity"/>
    <property type="evidence" value="ECO:0007669"/>
    <property type="project" value="UniProtKB-EC"/>
</dbReference>
<dbReference type="Pfam" id="PF00443">
    <property type="entry name" value="UCH"/>
    <property type="match status" value="1"/>
</dbReference>
<evidence type="ECO:0000313" key="6">
    <source>
        <dbReference type="Proteomes" id="UP000584326"/>
    </source>
</evidence>
<evidence type="ECO:0000259" key="4">
    <source>
        <dbReference type="PROSITE" id="PS50235"/>
    </source>
</evidence>
<gene>
    <name evidence="5" type="primary">Usp8_0</name>
    <name evidence="5" type="ORF">PODSTR_R01241</name>
</gene>
<dbReference type="SUPFAM" id="SSF54001">
    <property type="entry name" value="Cysteine proteinases"/>
    <property type="match status" value="1"/>
</dbReference>
<dbReference type="Proteomes" id="UP000584326">
    <property type="component" value="Unassembled WGS sequence"/>
</dbReference>
<dbReference type="AlphaFoldDB" id="A0A7L4GNV0"/>
<evidence type="ECO:0000256" key="3">
    <source>
        <dbReference type="ARBA" id="ARBA00022801"/>
    </source>
</evidence>
<evidence type="ECO:0000256" key="2">
    <source>
        <dbReference type="ARBA" id="ARBA00012759"/>
    </source>
</evidence>
<dbReference type="EC" id="3.4.19.12" evidence="2"/>